<dbReference type="RefSeq" id="WP_012158126.1">
    <property type="nucleotide sequence ID" value="NC_009922.1"/>
</dbReference>
<dbReference type="EMBL" id="CP000853">
    <property type="protein sequence ID" value="ABW17811.1"/>
    <property type="molecule type" value="Genomic_DNA"/>
</dbReference>
<comment type="similarity">
    <text evidence="2">Belongs to the nitroreductase family.</text>
</comment>
<evidence type="ECO:0000256" key="2">
    <source>
        <dbReference type="ARBA" id="ARBA00007118"/>
    </source>
</evidence>
<dbReference type="SUPFAM" id="SSF55469">
    <property type="entry name" value="FMN-dependent nitroreductase-like"/>
    <property type="match status" value="2"/>
</dbReference>
<feature type="domain" description="Putative nitroreductase TM1586" evidence="6">
    <location>
        <begin position="5"/>
        <end position="235"/>
    </location>
</feature>
<evidence type="ECO:0000259" key="6">
    <source>
        <dbReference type="Pfam" id="PF14512"/>
    </source>
</evidence>
<name>A8MKZ4_ALKOO</name>
<dbReference type="OrthoDB" id="9814075at2"/>
<protein>
    <submittedName>
        <fullName evidence="7">Nitroreductase</fullName>
    </submittedName>
</protein>
<dbReference type="PANTHER" id="PTHR43673">
    <property type="entry name" value="NAD(P)H NITROREDUCTASE YDGI-RELATED"/>
    <property type="match status" value="1"/>
</dbReference>
<dbReference type="InterPro" id="IPR000415">
    <property type="entry name" value="Nitroreductase-like"/>
</dbReference>
<dbReference type="KEGG" id="aoe:Clos_0248"/>
<evidence type="ECO:0000313" key="7">
    <source>
        <dbReference type="EMBL" id="ABW17811.1"/>
    </source>
</evidence>
<dbReference type="InterPro" id="IPR029478">
    <property type="entry name" value="TM1586_NiRdase"/>
</dbReference>
<sequence>MTFINLVENRKSVREYQKKLLGAKEMKALEKALEEIDVLIKNVHVDFAFIEDGWGKEEILRGRAGYVGNPVLAPHYIALISEEKEGYLLNSSYILEQIVLKAVELDIASCWISVENDAAGLKRDLGIDKPGEIVAMIALGYPKTHIPYTKKSGSSRIGVEDFVFKGDWGNVPTHEELEQMGIEQALHSIRFAPSWANLQPWKLIIDKDQIILAVGGKEVSKKHLMLDAGIMMLYMKKAFSSVGITADWSIYKEELDGSLSEYHIPSEYTAVGILHI</sequence>
<dbReference type="HOGENOM" id="CLU_070562_0_0_9"/>
<accession>A8MKZ4</accession>
<dbReference type="AlphaFoldDB" id="A8MKZ4"/>
<evidence type="ECO:0000256" key="1">
    <source>
        <dbReference type="ARBA" id="ARBA00001917"/>
    </source>
</evidence>
<reference evidence="8" key="1">
    <citation type="submission" date="2007-10" db="EMBL/GenBank/DDBJ databases">
        <title>Complete genome of Alkaliphilus oremlandii OhILAs.</title>
        <authorList>
            <person name="Copeland A."/>
            <person name="Lucas S."/>
            <person name="Lapidus A."/>
            <person name="Barry K."/>
            <person name="Detter J.C."/>
            <person name="Glavina del Rio T."/>
            <person name="Hammon N."/>
            <person name="Israni S."/>
            <person name="Dalin E."/>
            <person name="Tice H."/>
            <person name="Pitluck S."/>
            <person name="Chain P."/>
            <person name="Malfatti S."/>
            <person name="Shin M."/>
            <person name="Vergez L."/>
            <person name="Schmutz J."/>
            <person name="Larimer F."/>
            <person name="Land M."/>
            <person name="Hauser L."/>
            <person name="Kyrpides N."/>
            <person name="Mikhailova N."/>
            <person name="Stolz J.F."/>
            <person name="Dawson A."/>
            <person name="Fisher E."/>
            <person name="Crable B."/>
            <person name="Perera E."/>
            <person name="Lisak J."/>
            <person name="Ranganathan M."/>
            <person name="Basu P."/>
            <person name="Richardson P."/>
        </authorList>
    </citation>
    <scope>NUCLEOTIDE SEQUENCE [LARGE SCALE GENOMIC DNA]</scope>
    <source>
        <strain evidence="8">OhILAs</strain>
    </source>
</reference>
<dbReference type="Proteomes" id="UP000000269">
    <property type="component" value="Chromosome"/>
</dbReference>
<gene>
    <name evidence="7" type="ordered locus">Clos_0248</name>
</gene>
<organism evidence="7 8">
    <name type="scientific">Alkaliphilus oremlandii (strain OhILAs)</name>
    <name type="common">Clostridium oremlandii (strain OhILAs)</name>
    <dbReference type="NCBI Taxonomy" id="350688"/>
    <lineage>
        <taxon>Bacteria</taxon>
        <taxon>Bacillati</taxon>
        <taxon>Bacillota</taxon>
        <taxon>Clostridia</taxon>
        <taxon>Peptostreptococcales</taxon>
        <taxon>Natronincolaceae</taxon>
        <taxon>Alkaliphilus</taxon>
    </lineage>
</organism>
<keyword evidence="5" id="KW-0560">Oxidoreductase</keyword>
<dbReference type="eggNOG" id="COG0778">
    <property type="taxonomic scope" value="Bacteria"/>
</dbReference>
<dbReference type="Gene3D" id="3.40.109.30">
    <property type="entry name" value="putative nitroreductase (tm1586), domain 2"/>
    <property type="match status" value="1"/>
</dbReference>
<evidence type="ECO:0000256" key="5">
    <source>
        <dbReference type="ARBA" id="ARBA00023002"/>
    </source>
</evidence>
<proteinExistence type="inferred from homology"/>
<dbReference type="Pfam" id="PF14512">
    <property type="entry name" value="TM1586_NiRdase"/>
    <property type="match status" value="1"/>
</dbReference>
<dbReference type="Gene3D" id="3.40.109.10">
    <property type="entry name" value="NADH Oxidase"/>
    <property type="match status" value="1"/>
</dbReference>
<evidence type="ECO:0000256" key="3">
    <source>
        <dbReference type="ARBA" id="ARBA00022630"/>
    </source>
</evidence>
<keyword evidence="4" id="KW-0288">FMN</keyword>
<keyword evidence="3" id="KW-0285">Flavoprotein</keyword>
<dbReference type="PANTHER" id="PTHR43673:SF2">
    <property type="entry name" value="NITROREDUCTASE"/>
    <property type="match status" value="1"/>
</dbReference>
<keyword evidence="8" id="KW-1185">Reference proteome</keyword>
<dbReference type="STRING" id="350688.Clos_0248"/>
<evidence type="ECO:0000256" key="4">
    <source>
        <dbReference type="ARBA" id="ARBA00022643"/>
    </source>
</evidence>
<comment type="cofactor">
    <cofactor evidence="1">
        <name>FMN</name>
        <dbReference type="ChEBI" id="CHEBI:58210"/>
    </cofactor>
</comment>
<dbReference type="GO" id="GO:0016491">
    <property type="term" value="F:oxidoreductase activity"/>
    <property type="evidence" value="ECO:0007669"/>
    <property type="project" value="UniProtKB-KW"/>
</dbReference>
<evidence type="ECO:0000313" key="8">
    <source>
        <dbReference type="Proteomes" id="UP000000269"/>
    </source>
</evidence>